<name>A0ABT1SDJ1_9FIRM</name>
<keyword evidence="1" id="KW-1133">Transmembrane helix</keyword>
<dbReference type="Pfam" id="PF01252">
    <property type="entry name" value="Peptidase_A8"/>
    <property type="match status" value="1"/>
</dbReference>
<keyword evidence="1" id="KW-0472">Membrane</keyword>
<comment type="caution">
    <text evidence="2">The sequence shown here is derived from an EMBL/GenBank/DDBJ whole genome shotgun (WGS) entry which is preliminary data.</text>
</comment>
<reference evidence="2 3" key="1">
    <citation type="submission" date="2022-06" db="EMBL/GenBank/DDBJ databases">
        <title>Isolation of gut microbiota from human fecal samples.</title>
        <authorList>
            <person name="Pamer E.G."/>
            <person name="Barat B."/>
            <person name="Waligurski E."/>
            <person name="Medina S."/>
            <person name="Paddock L."/>
            <person name="Mostad J."/>
        </authorList>
    </citation>
    <scope>NUCLEOTIDE SEQUENCE [LARGE SCALE GENOMIC DNA]</scope>
    <source>
        <strain evidence="2 3">DFI.7.95</strain>
    </source>
</reference>
<organism evidence="2 3">
    <name type="scientific">Tissierella carlieri</name>
    <dbReference type="NCBI Taxonomy" id="689904"/>
    <lineage>
        <taxon>Bacteria</taxon>
        <taxon>Bacillati</taxon>
        <taxon>Bacillota</taxon>
        <taxon>Tissierellia</taxon>
        <taxon>Tissierellales</taxon>
        <taxon>Tissierellaceae</taxon>
        <taxon>Tissierella</taxon>
    </lineage>
</organism>
<keyword evidence="3" id="KW-1185">Reference proteome</keyword>
<dbReference type="EMBL" id="JANGAC010000013">
    <property type="protein sequence ID" value="MCQ4924523.1"/>
    <property type="molecule type" value="Genomic_DNA"/>
</dbReference>
<feature type="transmembrane region" description="Helical" evidence="1">
    <location>
        <begin position="132"/>
        <end position="154"/>
    </location>
</feature>
<accession>A0ABT1SDJ1</accession>
<keyword evidence="1" id="KW-0812">Transmembrane</keyword>
<gene>
    <name evidence="2" type="ORF">NE686_15585</name>
</gene>
<evidence type="ECO:0000256" key="1">
    <source>
        <dbReference type="SAM" id="Phobius"/>
    </source>
</evidence>
<protein>
    <submittedName>
        <fullName evidence="2">Signal peptidase II</fullName>
    </submittedName>
</protein>
<feature type="transmembrane region" description="Helical" evidence="1">
    <location>
        <begin position="69"/>
        <end position="89"/>
    </location>
</feature>
<dbReference type="Proteomes" id="UP001524478">
    <property type="component" value="Unassembled WGS sequence"/>
</dbReference>
<dbReference type="InterPro" id="IPR001872">
    <property type="entry name" value="Peptidase_A8"/>
</dbReference>
<evidence type="ECO:0000313" key="2">
    <source>
        <dbReference type="EMBL" id="MCQ4924523.1"/>
    </source>
</evidence>
<proteinExistence type="predicted"/>
<sequence length="185" mass="21763">MKRSIKGSNRTTQIMIIALIILEQVIKIIVKGYYGVKIPIIENILYFAPVLNDNYSYINSLFNLGWNRYFHITIVVFVLIFSYYAFKYLEVRTTNNPMIKISKMFLFSGAISSLIDKIFWNGSLDYILLKGFFVFDLKDCYLTIFEVLVIMLVIKNWKKISKINEIELLKDYIGFIKKDFLSRGE</sequence>
<dbReference type="RefSeq" id="WP_256312264.1">
    <property type="nucleotide sequence ID" value="NZ_JANGAC010000013.1"/>
</dbReference>
<evidence type="ECO:0000313" key="3">
    <source>
        <dbReference type="Proteomes" id="UP001524478"/>
    </source>
</evidence>